<accession>A0A6H2A2C1</accession>
<sequence>MARWDYHVKVKHLFTEKEDHTAVQKSMTDVADVIQREVGFAGFSVKKFRSIPEGDDTFGPVDYANRLIDRMYDFADSHGIWIE</sequence>
<protein>
    <submittedName>
        <fullName evidence="1">Uncharacterized protein</fullName>
    </submittedName>
</protein>
<dbReference type="EMBL" id="MT144445">
    <property type="protein sequence ID" value="QJA53727.1"/>
    <property type="molecule type" value="Genomic_DNA"/>
</dbReference>
<proteinExistence type="predicted"/>
<evidence type="ECO:0000313" key="2">
    <source>
        <dbReference type="EMBL" id="QJH99565.1"/>
    </source>
</evidence>
<gene>
    <name evidence="1" type="ORF">TM448A03825_0012</name>
    <name evidence="2" type="ORF">TM448B01620_0007</name>
</gene>
<name>A0A6H2A2C1_9ZZZZ</name>
<organism evidence="1">
    <name type="scientific">viral metagenome</name>
    <dbReference type="NCBI Taxonomy" id="1070528"/>
    <lineage>
        <taxon>unclassified sequences</taxon>
        <taxon>metagenomes</taxon>
        <taxon>organismal metagenomes</taxon>
    </lineage>
</organism>
<evidence type="ECO:0000313" key="1">
    <source>
        <dbReference type="EMBL" id="QJA53727.1"/>
    </source>
</evidence>
<dbReference type="EMBL" id="MT144797">
    <property type="protein sequence ID" value="QJH99565.1"/>
    <property type="molecule type" value="Genomic_DNA"/>
</dbReference>
<dbReference type="AlphaFoldDB" id="A0A6H2A2C1"/>
<reference evidence="1" key="1">
    <citation type="submission" date="2020-03" db="EMBL/GenBank/DDBJ databases">
        <title>The deep terrestrial virosphere.</title>
        <authorList>
            <person name="Holmfeldt K."/>
            <person name="Nilsson E."/>
            <person name="Simone D."/>
            <person name="Lopez-Fernandez M."/>
            <person name="Wu X."/>
            <person name="de Brujin I."/>
            <person name="Lundin D."/>
            <person name="Andersson A."/>
            <person name="Bertilsson S."/>
            <person name="Dopson M."/>
        </authorList>
    </citation>
    <scope>NUCLEOTIDE SEQUENCE</scope>
    <source>
        <strain evidence="1">TM448A03825</strain>
        <strain evidence="2">TM448B01620</strain>
    </source>
</reference>